<keyword evidence="1" id="KW-1133">Transmembrane helix</keyword>
<comment type="caution">
    <text evidence="2">The sequence shown here is derived from an EMBL/GenBank/DDBJ whole genome shotgun (WGS) entry which is preliminary data.</text>
</comment>
<dbReference type="EMBL" id="JANBVO010000001">
    <property type="protein sequence ID" value="KAJ9157467.1"/>
    <property type="molecule type" value="Genomic_DNA"/>
</dbReference>
<sequence>MDLERLELMALDGHLNYPDNCASVERDIQNLDLISENFASQHDHPDAYDLAFEAVLFNRLNNGIGERRQLYLGALVEFFQRRAEELNEMPFKFFFMYQPGAHNRIWMPCMQTLLSIFQINPSFPSLVGTSHVSAAGSYLRHAADHHNPIVYVITLDEGLQFREGRFDQAMRERYELGMHQDPFSIHALFLSETVNDWTFSFEVLQSEVNKEQDRAFRPNLAKREYEGISRSLHDLISYQLKYQNHLLMIPSIVESLQHEHERFRGIVSVPDEAFNRVEDIFRRLKLQAESNYQHALRMEKQTKNIQEQLIDLTSLGIEDAIRTNTATVDNLIRSLEARRNEEAPRDQAAAAANGVILAPQNPPIGPFPGITQLINQSHRLTILSAAVLDSLRGVAEEGKNQTLRSNDILTAIQAQAQGMNQLARSADAQTVYLRNIATLSFWLLIPSFIAGFFSMGAVGFEKPFTIGPGWAVFLVLAFLPFFFYNVATSLLDSGTALEYWERLRRYWQQLP</sequence>
<protein>
    <submittedName>
        <fullName evidence="2">Uncharacterized protein</fullName>
    </submittedName>
</protein>
<keyword evidence="3" id="KW-1185">Reference proteome</keyword>
<evidence type="ECO:0000256" key="1">
    <source>
        <dbReference type="SAM" id="Phobius"/>
    </source>
</evidence>
<keyword evidence="1" id="KW-0812">Transmembrane</keyword>
<evidence type="ECO:0000313" key="3">
    <source>
        <dbReference type="Proteomes" id="UP001174694"/>
    </source>
</evidence>
<dbReference type="Proteomes" id="UP001174694">
    <property type="component" value="Unassembled WGS sequence"/>
</dbReference>
<accession>A0AA38SFC1</accession>
<proteinExistence type="predicted"/>
<reference evidence="2" key="1">
    <citation type="submission" date="2022-07" db="EMBL/GenBank/DDBJ databases">
        <title>Fungi with potential for degradation of polypropylene.</title>
        <authorList>
            <person name="Gostincar C."/>
        </authorList>
    </citation>
    <scope>NUCLEOTIDE SEQUENCE</scope>
    <source>
        <strain evidence="2">EXF-13308</strain>
    </source>
</reference>
<name>A0AA38SFC1_9PEZI</name>
<dbReference type="AlphaFoldDB" id="A0AA38SFC1"/>
<keyword evidence="1" id="KW-0472">Membrane</keyword>
<organism evidence="2 3">
    <name type="scientific">Pleurostoma richardsiae</name>
    <dbReference type="NCBI Taxonomy" id="41990"/>
    <lineage>
        <taxon>Eukaryota</taxon>
        <taxon>Fungi</taxon>
        <taxon>Dikarya</taxon>
        <taxon>Ascomycota</taxon>
        <taxon>Pezizomycotina</taxon>
        <taxon>Sordariomycetes</taxon>
        <taxon>Sordariomycetidae</taxon>
        <taxon>Calosphaeriales</taxon>
        <taxon>Pleurostomataceae</taxon>
        <taxon>Pleurostoma</taxon>
    </lineage>
</organism>
<evidence type="ECO:0000313" key="2">
    <source>
        <dbReference type="EMBL" id="KAJ9157467.1"/>
    </source>
</evidence>
<gene>
    <name evidence="2" type="ORF">NKR23_g128</name>
</gene>
<feature type="transmembrane region" description="Helical" evidence="1">
    <location>
        <begin position="439"/>
        <end position="458"/>
    </location>
</feature>
<feature type="transmembrane region" description="Helical" evidence="1">
    <location>
        <begin position="470"/>
        <end position="491"/>
    </location>
</feature>